<reference evidence="2" key="1">
    <citation type="submission" date="2024-04" db="EMBL/GenBank/DDBJ databases">
        <authorList>
            <consortium name="Molecular Ecology Group"/>
        </authorList>
    </citation>
    <scope>NUCLEOTIDE SEQUENCE</scope>
</reference>
<feature type="compositionally biased region" description="Polar residues" evidence="1">
    <location>
        <begin position="1"/>
        <end position="41"/>
    </location>
</feature>
<dbReference type="AlphaFoldDB" id="A0AAV2NJM1"/>
<evidence type="ECO:0000256" key="1">
    <source>
        <dbReference type="SAM" id="MobiDB-lite"/>
    </source>
</evidence>
<evidence type="ECO:0000313" key="2">
    <source>
        <dbReference type="EMBL" id="CAL1680470.1"/>
    </source>
</evidence>
<name>A0AAV2NJM1_9HYME</name>
<feature type="region of interest" description="Disordered" evidence="1">
    <location>
        <begin position="1"/>
        <end position="55"/>
    </location>
</feature>
<organism evidence="2 3">
    <name type="scientific">Lasius platythorax</name>
    <dbReference type="NCBI Taxonomy" id="488582"/>
    <lineage>
        <taxon>Eukaryota</taxon>
        <taxon>Metazoa</taxon>
        <taxon>Ecdysozoa</taxon>
        <taxon>Arthropoda</taxon>
        <taxon>Hexapoda</taxon>
        <taxon>Insecta</taxon>
        <taxon>Pterygota</taxon>
        <taxon>Neoptera</taxon>
        <taxon>Endopterygota</taxon>
        <taxon>Hymenoptera</taxon>
        <taxon>Apocrita</taxon>
        <taxon>Aculeata</taxon>
        <taxon>Formicoidea</taxon>
        <taxon>Formicidae</taxon>
        <taxon>Formicinae</taxon>
        <taxon>Lasius</taxon>
        <taxon>Lasius</taxon>
    </lineage>
</organism>
<dbReference type="EMBL" id="OZ034825">
    <property type="protein sequence ID" value="CAL1680470.1"/>
    <property type="molecule type" value="Genomic_DNA"/>
</dbReference>
<evidence type="ECO:0000313" key="3">
    <source>
        <dbReference type="Proteomes" id="UP001497644"/>
    </source>
</evidence>
<keyword evidence="3" id="KW-1185">Reference proteome</keyword>
<protein>
    <submittedName>
        <fullName evidence="2">Uncharacterized protein</fullName>
    </submittedName>
</protein>
<accession>A0AAV2NJM1</accession>
<dbReference type="Proteomes" id="UP001497644">
    <property type="component" value="Chromosome 2"/>
</dbReference>
<proteinExistence type="predicted"/>
<gene>
    <name evidence="2" type="ORF">LPLAT_LOCUS6481</name>
</gene>
<sequence>MRPNSRSVNRETPTTTDESKAIGNNSNSTHPSDMKSSSINFTPPARRGFRSARPAKATEYTIMAGTGRSRVVLVGCERKKLHFIGVIAPRILNWITIIQEEAVNSLHFAKPLPRKNRFLS</sequence>